<dbReference type="Gene3D" id="2.60.120.40">
    <property type="match status" value="1"/>
</dbReference>
<dbReference type="InterPro" id="IPR008983">
    <property type="entry name" value="Tumour_necrosis_fac-like_dom"/>
</dbReference>
<evidence type="ECO:0000313" key="7">
    <source>
        <dbReference type="Proteomes" id="UP000694844"/>
    </source>
</evidence>
<evidence type="ECO:0000256" key="4">
    <source>
        <dbReference type="SAM" id="Coils"/>
    </source>
</evidence>
<dbReference type="InterPro" id="IPR050822">
    <property type="entry name" value="Cerebellin_Synaptic_Org"/>
</dbReference>
<keyword evidence="3 5" id="KW-0732">Signal</keyword>
<dbReference type="AlphaFoldDB" id="A0A8B8BTC4"/>
<evidence type="ECO:0000259" key="6">
    <source>
        <dbReference type="PROSITE" id="PS50871"/>
    </source>
</evidence>
<dbReference type="Pfam" id="PF00386">
    <property type="entry name" value="C1q"/>
    <property type="match status" value="1"/>
</dbReference>
<keyword evidence="2" id="KW-0964">Secreted</keyword>
<evidence type="ECO:0000256" key="5">
    <source>
        <dbReference type="SAM" id="SignalP"/>
    </source>
</evidence>
<organism evidence="7 8">
    <name type="scientific">Crassostrea virginica</name>
    <name type="common">Eastern oyster</name>
    <dbReference type="NCBI Taxonomy" id="6565"/>
    <lineage>
        <taxon>Eukaryota</taxon>
        <taxon>Metazoa</taxon>
        <taxon>Spiralia</taxon>
        <taxon>Lophotrochozoa</taxon>
        <taxon>Mollusca</taxon>
        <taxon>Bivalvia</taxon>
        <taxon>Autobranchia</taxon>
        <taxon>Pteriomorphia</taxon>
        <taxon>Ostreida</taxon>
        <taxon>Ostreoidea</taxon>
        <taxon>Ostreidae</taxon>
        <taxon>Crassostrea</taxon>
    </lineage>
</organism>
<feature type="chain" id="PRO_5034189410" evidence="5">
    <location>
        <begin position="20"/>
        <end position="195"/>
    </location>
</feature>
<evidence type="ECO:0000256" key="2">
    <source>
        <dbReference type="ARBA" id="ARBA00022525"/>
    </source>
</evidence>
<dbReference type="Proteomes" id="UP000694844">
    <property type="component" value="Chromosome 9"/>
</dbReference>
<dbReference type="InterPro" id="IPR001073">
    <property type="entry name" value="C1q_dom"/>
</dbReference>
<feature type="signal peptide" evidence="5">
    <location>
        <begin position="1"/>
        <end position="19"/>
    </location>
</feature>
<dbReference type="PRINTS" id="PR00007">
    <property type="entry name" value="COMPLEMNTC1Q"/>
</dbReference>
<dbReference type="RefSeq" id="XP_022306191.1">
    <property type="nucleotide sequence ID" value="XM_022450483.1"/>
</dbReference>
<dbReference type="SUPFAM" id="SSF49842">
    <property type="entry name" value="TNF-like"/>
    <property type="match status" value="1"/>
</dbReference>
<evidence type="ECO:0000256" key="1">
    <source>
        <dbReference type="ARBA" id="ARBA00004613"/>
    </source>
</evidence>
<feature type="coiled-coil region" evidence="4">
    <location>
        <begin position="28"/>
        <end position="55"/>
    </location>
</feature>
<name>A0A8B8BTC4_CRAVI</name>
<dbReference type="KEGG" id="cvn:111112735"/>
<gene>
    <name evidence="8" type="primary">LOC111112735</name>
</gene>
<proteinExistence type="predicted"/>
<feature type="domain" description="C1q" evidence="6">
    <location>
        <begin position="58"/>
        <end position="195"/>
    </location>
</feature>
<sequence length="195" mass="21824">MELLLCIVTMALCVWSVMPLEERLLIGDNTLQSEIQELRSKMINMEHEIAVLKSMSNTTSTQVVFMSQLSKDLVNPAKGHIVIFDNVITNVGNAYSRITGVFRAPVDGNYMFSLIGTAPPSPGGHAIHLLMKRNLNTIGYLFLDTNHDYYLRRTENSVVSLTKGDEVYVQVDYIVGNHILNGCCFNSHFSGFLIH</sequence>
<dbReference type="GO" id="GO:0005615">
    <property type="term" value="C:extracellular space"/>
    <property type="evidence" value="ECO:0007669"/>
    <property type="project" value="TreeGrafter"/>
</dbReference>
<evidence type="ECO:0000313" key="8">
    <source>
        <dbReference type="RefSeq" id="XP_022306191.1"/>
    </source>
</evidence>
<keyword evidence="4" id="KW-0175">Coiled coil</keyword>
<keyword evidence="7" id="KW-1185">Reference proteome</keyword>
<dbReference type="OrthoDB" id="6119708at2759"/>
<accession>A0A8B8BTC4</accession>
<dbReference type="SMART" id="SM00110">
    <property type="entry name" value="C1Q"/>
    <property type="match status" value="1"/>
</dbReference>
<dbReference type="PANTHER" id="PTHR22923:SF62">
    <property type="entry name" value="CVP18"/>
    <property type="match status" value="1"/>
</dbReference>
<protein>
    <submittedName>
        <fullName evidence="8">Complement C1q-like protein 4</fullName>
    </submittedName>
</protein>
<comment type="subcellular location">
    <subcellularLocation>
        <location evidence="1">Secreted</location>
    </subcellularLocation>
</comment>
<evidence type="ECO:0000256" key="3">
    <source>
        <dbReference type="ARBA" id="ARBA00022729"/>
    </source>
</evidence>
<reference evidence="8" key="1">
    <citation type="submission" date="2025-08" db="UniProtKB">
        <authorList>
            <consortium name="RefSeq"/>
        </authorList>
    </citation>
    <scope>IDENTIFICATION</scope>
    <source>
        <tissue evidence="8">Whole sample</tissue>
    </source>
</reference>
<dbReference type="GeneID" id="111112735"/>
<dbReference type="PROSITE" id="PS50871">
    <property type="entry name" value="C1Q"/>
    <property type="match status" value="1"/>
</dbReference>
<dbReference type="PANTHER" id="PTHR22923">
    <property type="entry name" value="CEREBELLIN-RELATED"/>
    <property type="match status" value="1"/>
</dbReference>